<dbReference type="EMBL" id="BPWL01000009">
    <property type="protein sequence ID" value="GJJ13673.1"/>
    <property type="molecule type" value="Genomic_DNA"/>
</dbReference>
<keyword evidence="12" id="KW-1185">Reference proteome</keyword>
<comment type="caution">
    <text evidence="11">The sequence shown here is derived from an EMBL/GenBank/DDBJ whole genome shotgun (WGS) entry which is preliminary data.</text>
</comment>
<feature type="transmembrane region" description="Helical" evidence="8">
    <location>
        <begin position="301"/>
        <end position="324"/>
    </location>
</feature>
<reference evidence="11" key="1">
    <citation type="submission" date="2021-10" db="EMBL/GenBank/DDBJ databases">
        <title>De novo Genome Assembly of Clathrus columnatus (Basidiomycota, Fungi) Using Illumina and Nanopore Sequence Data.</title>
        <authorList>
            <person name="Ogiso-Tanaka E."/>
            <person name="Itagaki H."/>
            <person name="Hosoya T."/>
            <person name="Hosaka K."/>
        </authorList>
    </citation>
    <scope>NUCLEOTIDE SEQUENCE</scope>
    <source>
        <strain evidence="11">MO-923</strain>
    </source>
</reference>
<dbReference type="PANTHER" id="PTHR10590">
    <property type="entry name" value="SODIUM/NUCLEOSIDE COTRANSPORTER"/>
    <property type="match status" value="1"/>
</dbReference>
<feature type="transmembrane region" description="Helical" evidence="8">
    <location>
        <begin position="479"/>
        <end position="503"/>
    </location>
</feature>
<dbReference type="Pfam" id="PF01773">
    <property type="entry name" value="Nucleos_tra2_N"/>
    <property type="match status" value="1"/>
</dbReference>
<keyword evidence="6 8" id="KW-0472">Membrane</keyword>
<comment type="similarity">
    <text evidence="2">Belongs to the concentrative nucleoside transporter (CNT) (TC 2.A.41) family.</text>
</comment>
<name>A0AAV5AKQ9_9AGAM</name>
<feature type="transmembrane region" description="Helical" evidence="8">
    <location>
        <begin position="620"/>
        <end position="640"/>
    </location>
</feature>
<feature type="region of interest" description="Disordered" evidence="7">
    <location>
        <begin position="1"/>
        <end position="57"/>
    </location>
</feature>
<evidence type="ECO:0000313" key="12">
    <source>
        <dbReference type="Proteomes" id="UP001050691"/>
    </source>
</evidence>
<feature type="transmembrane region" description="Helical" evidence="8">
    <location>
        <begin position="515"/>
        <end position="532"/>
    </location>
</feature>
<keyword evidence="5 8" id="KW-1133">Transmembrane helix</keyword>
<feature type="transmembrane region" description="Helical" evidence="8">
    <location>
        <begin position="336"/>
        <end position="359"/>
    </location>
</feature>
<dbReference type="Proteomes" id="UP001050691">
    <property type="component" value="Unassembled WGS sequence"/>
</dbReference>
<dbReference type="InterPro" id="IPR002668">
    <property type="entry name" value="CNT_N_dom"/>
</dbReference>
<evidence type="ECO:0000256" key="4">
    <source>
        <dbReference type="ARBA" id="ARBA00022692"/>
    </source>
</evidence>
<sequence length="641" mass="69038">MSSDLEKNVTVNVSYIDPPSRPSLTIRPQPMAPTDAATGRTDRSHSVSSDSAADKDSLKKGGLISMSENITATQTVVAVVPASYQCSNEVEELKIRRSRDASTEHRRPGKLGNVFLPLFAAVTLAWWVSGLVVKETKHEWIPRSIWAWFFLLVTLFRYIPASIISKPIGAVWSAAIANPFSNFSSRAKLGMLWACALAITFATAFGSARPSGTAITDRVISLAGIYFCQLIIVGMSHNKDAINWFSIPRSIILQQALALFILRADAGIKFFTWINSAVSDFQSSAIAATALIFDADTTGKAWFFVTGLATMIFLTSWVQMLYFFNWMQWFTKQFAFLGYHVLSASGAETFVALWTPWFGQVHSAILVNPYVDIMTNSEIASIMATSMSSISSLMILSYATKLAIPLRALIAISGISIPGAIINAKIAFPEATVDENNVLIEPLTKTRESTCANRKKINLRKAVDLLDCLSDGALLGLKVAGWVLTNFFCILSLLVVVDGLLIYVFRSFGVHDLDLHLVIAAPLAPLTFFLGVPRNEVWRTAYILSGKLLVNSDFAMAALNAAAAGIKGAGPGSGVLSERAYNVMVGALANTANLGALGIQVGVMVALAPNKKSVICKAGIPALLVATVSSIQAACIAASLF</sequence>
<dbReference type="PANTHER" id="PTHR10590:SF4">
    <property type="entry name" value="SOLUTE CARRIER FAMILY 28 MEMBER 3"/>
    <property type="match status" value="1"/>
</dbReference>
<feature type="transmembrane region" description="Helical" evidence="8">
    <location>
        <begin position="379"/>
        <end position="399"/>
    </location>
</feature>
<evidence type="ECO:0000259" key="10">
    <source>
        <dbReference type="Pfam" id="PF07662"/>
    </source>
</evidence>
<feature type="transmembrane region" description="Helical" evidence="8">
    <location>
        <begin position="219"/>
        <end position="236"/>
    </location>
</feature>
<evidence type="ECO:0000256" key="8">
    <source>
        <dbReference type="SAM" id="Phobius"/>
    </source>
</evidence>
<keyword evidence="3" id="KW-1003">Cell membrane</keyword>
<feature type="domain" description="Concentrative nucleoside transporter C-terminal" evidence="10">
    <location>
        <begin position="409"/>
        <end position="637"/>
    </location>
</feature>
<feature type="transmembrane region" description="Helical" evidence="8">
    <location>
        <begin position="114"/>
        <end position="133"/>
    </location>
</feature>
<protein>
    <recommendedName>
        <fullName evidence="13">Solute carrier family 28 member 3</fullName>
    </recommendedName>
</protein>
<evidence type="ECO:0000259" key="9">
    <source>
        <dbReference type="Pfam" id="PF01773"/>
    </source>
</evidence>
<dbReference type="GO" id="GO:0005886">
    <property type="term" value="C:plasma membrane"/>
    <property type="evidence" value="ECO:0007669"/>
    <property type="project" value="UniProtKB-SubCell"/>
</dbReference>
<gene>
    <name evidence="11" type="ORF">Clacol_007929</name>
</gene>
<feature type="domain" description="Concentrative nucleoside transporter N-terminal" evidence="9">
    <location>
        <begin position="224"/>
        <end position="294"/>
    </location>
</feature>
<evidence type="ECO:0000313" key="11">
    <source>
        <dbReference type="EMBL" id="GJJ13673.1"/>
    </source>
</evidence>
<keyword evidence="4 8" id="KW-0812">Transmembrane</keyword>
<evidence type="ECO:0000256" key="3">
    <source>
        <dbReference type="ARBA" id="ARBA00022475"/>
    </source>
</evidence>
<dbReference type="GO" id="GO:0005337">
    <property type="term" value="F:nucleoside transmembrane transporter activity"/>
    <property type="evidence" value="ECO:0007669"/>
    <property type="project" value="InterPro"/>
</dbReference>
<dbReference type="Pfam" id="PF07662">
    <property type="entry name" value="Nucleos_tra2_C"/>
    <property type="match status" value="1"/>
</dbReference>
<evidence type="ECO:0000256" key="7">
    <source>
        <dbReference type="SAM" id="MobiDB-lite"/>
    </source>
</evidence>
<evidence type="ECO:0008006" key="13">
    <source>
        <dbReference type="Google" id="ProtNLM"/>
    </source>
</evidence>
<feature type="transmembrane region" description="Helical" evidence="8">
    <location>
        <begin position="189"/>
        <end position="207"/>
    </location>
</feature>
<comment type="subcellular location">
    <subcellularLocation>
        <location evidence="1">Cell membrane</location>
        <topology evidence="1">Multi-pass membrane protein</topology>
    </subcellularLocation>
</comment>
<organism evidence="11 12">
    <name type="scientific">Clathrus columnatus</name>
    <dbReference type="NCBI Taxonomy" id="1419009"/>
    <lineage>
        <taxon>Eukaryota</taxon>
        <taxon>Fungi</taxon>
        <taxon>Dikarya</taxon>
        <taxon>Basidiomycota</taxon>
        <taxon>Agaricomycotina</taxon>
        <taxon>Agaricomycetes</taxon>
        <taxon>Phallomycetidae</taxon>
        <taxon>Phallales</taxon>
        <taxon>Clathraceae</taxon>
        <taxon>Clathrus</taxon>
    </lineage>
</organism>
<accession>A0AAV5AKQ9</accession>
<evidence type="ECO:0000256" key="5">
    <source>
        <dbReference type="ARBA" id="ARBA00022989"/>
    </source>
</evidence>
<dbReference type="InterPro" id="IPR011657">
    <property type="entry name" value="CNT_C_dom"/>
</dbReference>
<dbReference type="AlphaFoldDB" id="A0AAV5AKQ9"/>
<dbReference type="GO" id="GO:0015293">
    <property type="term" value="F:symporter activity"/>
    <property type="evidence" value="ECO:0007669"/>
    <property type="project" value="TreeGrafter"/>
</dbReference>
<feature type="transmembrane region" description="Helical" evidence="8">
    <location>
        <begin position="583"/>
        <end position="608"/>
    </location>
</feature>
<dbReference type="InterPro" id="IPR008276">
    <property type="entry name" value="C_nuclsd_transpt"/>
</dbReference>
<evidence type="ECO:0000256" key="2">
    <source>
        <dbReference type="ARBA" id="ARBA00009033"/>
    </source>
</evidence>
<proteinExistence type="inferred from homology"/>
<evidence type="ECO:0000256" key="1">
    <source>
        <dbReference type="ARBA" id="ARBA00004651"/>
    </source>
</evidence>
<evidence type="ECO:0000256" key="6">
    <source>
        <dbReference type="ARBA" id="ARBA00023136"/>
    </source>
</evidence>
<feature type="transmembrane region" description="Helical" evidence="8">
    <location>
        <begin position="145"/>
        <end position="164"/>
    </location>
</feature>